<accession>A0A9X1NHS9</accession>
<dbReference type="AlphaFoldDB" id="A0A9X1NHS9"/>
<sequence length="334" mass="33606">MSNNDFENEVAPAKRVPDADDPAGNTEQLPVDAPGATRKFELDQTRSFEAEATDVAGGVEPAGSAEDAGEIEKDTADKSGEAGAKRTFDPIVPVNAPVPSSNPLDLSEPVRPGTTGSGSPDPAQFESTQSGVTPSGITPPGAIPAEAASPGAASLGTTSSEGLPSMPTTFSGGEPADQTAAKSAPQEPGTKPAKPTVEEQAAAFIAAENPAPAFRPENESETGFVGYITSKRGPQMPPQGDAARPQAPQFTPADNPAPGAPVSAVAPPPPLGHPGIRIHTVVIGLILLAIGLSTLVSQLSGISVNPGAVILAIMLGVGVTLMSAAIKRSQKSRA</sequence>
<dbReference type="Proteomes" id="UP001138997">
    <property type="component" value="Unassembled WGS sequence"/>
</dbReference>
<gene>
    <name evidence="3" type="ORF">LR394_21670</name>
</gene>
<dbReference type="RefSeq" id="WP_231444791.1">
    <property type="nucleotide sequence ID" value="NZ_JAJOMB010000012.1"/>
</dbReference>
<organism evidence="3 4">
    <name type="scientific">Kineosporia babensis</name>
    <dbReference type="NCBI Taxonomy" id="499548"/>
    <lineage>
        <taxon>Bacteria</taxon>
        <taxon>Bacillati</taxon>
        <taxon>Actinomycetota</taxon>
        <taxon>Actinomycetes</taxon>
        <taxon>Kineosporiales</taxon>
        <taxon>Kineosporiaceae</taxon>
        <taxon>Kineosporia</taxon>
    </lineage>
</organism>
<keyword evidence="4" id="KW-1185">Reference proteome</keyword>
<feature type="compositionally biased region" description="Polar residues" evidence="1">
    <location>
        <begin position="155"/>
        <end position="171"/>
    </location>
</feature>
<dbReference type="EMBL" id="JAJOMB010000012">
    <property type="protein sequence ID" value="MCD5313521.1"/>
    <property type="molecule type" value="Genomic_DNA"/>
</dbReference>
<feature type="compositionally biased region" description="Low complexity" evidence="1">
    <location>
        <begin position="90"/>
        <end position="103"/>
    </location>
</feature>
<keyword evidence="2" id="KW-1133">Transmembrane helix</keyword>
<feature type="region of interest" description="Disordered" evidence="1">
    <location>
        <begin position="231"/>
        <end position="264"/>
    </location>
</feature>
<feature type="transmembrane region" description="Helical" evidence="2">
    <location>
        <begin position="278"/>
        <end position="296"/>
    </location>
</feature>
<name>A0A9X1NHS9_9ACTN</name>
<feature type="compositionally biased region" description="Low complexity" evidence="1">
    <location>
        <begin position="139"/>
        <end position="154"/>
    </location>
</feature>
<protein>
    <submittedName>
        <fullName evidence="3">Uncharacterized protein</fullName>
    </submittedName>
</protein>
<evidence type="ECO:0000256" key="1">
    <source>
        <dbReference type="SAM" id="MobiDB-lite"/>
    </source>
</evidence>
<feature type="transmembrane region" description="Helical" evidence="2">
    <location>
        <begin position="308"/>
        <end position="326"/>
    </location>
</feature>
<feature type="compositionally biased region" description="Basic and acidic residues" evidence="1">
    <location>
        <begin position="70"/>
        <end position="88"/>
    </location>
</feature>
<feature type="compositionally biased region" description="Polar residues" evidence="1">
    <location>
        <begin position="125"/>
        <end position="136"/>
    </location>
</feature>
<evidence type="ECO:0000256" key="2">
    <source>
        <dbReference type="SAM" id="Phobius"/>
    </source>
</evidence>
<proteinExistence type="predicted"/>
<comment type="caution">
    <text evidence="3">The sequence shown here is derived from an EMBL/GenBank/DDBJ whole genome shotgun (WGS) entry which is preliminary data.</text>
</comment>
<evidence type="ECO:0000313" key="3">
    <source>
        <dbReference type="EMBL" id="MCD5313521.1"/>
    </source>
</evidence>
<feature type="region of interest" description="Disordered" evidence="1">
    <location>
        <begin position="1"/>
        <end position="197"/>
    </location>
</feature>
<feature type="compositionally biased region" description="Basic and acidic residues" evidence="1">
    <location>
        <begin position="38"/>
        <end position="49"/>
    </location>
</feature>
<keyword evidence="2" id="KW-0812">Transmembrane</keyword>
<evidence type="ECO:0000313" key="4">
    <source>
        <dbReference type="Proteomes" id="UP001138997"/>
    </source>
</evidence>
<keyword evidence="2" id="KW-0472">Membrane</keyword>
<reference evidence="3" key="1">
    <citation type="submission" date="2021-11" db="EMBL/GenBank/DDBJ databases">
        <title>Streptomyces corallinus and Kineosporia corallina sp. nov., two new coral-derived marine actinobacteria.</title>
        <authorList>
            <person name="Buangrab K."/>
            <person name="Sutthacheep M."/>
            <person name="Yeemin T."/>
            <person name="Harunari E."/>
            <person name="Igarashi Y."/>
            <person name="Sripreechasak P."/>
            <person name="Kanchanasin P."/>
            <person name="Tanasupawat S."/>
            <person name="Phongsopitanun W."/>
        </authorList>
    </citation>
    <scope>NUCLEOTIDE SEQUENCE</scope>
    <source>
        <strain evidence="3">JCM 31032</strain>
    </source>
</reference>